<dbReference type="AlphaFoldDB" id="A0A8T3BXN7"/>
<gene>
    <name evidence="2" type="ORF">KFK09_007863</name>
</gene>
<accession>A0A8T3BXN7</accession>
<keyword evidence="1" id="KW-0812">Transmembrane</keyword>
<keyword evidence="1" id="KW-1133">Transmembrane helix</keyword>
<evidence type="ECO:0000313" key="3">
    <source>
        <dbReference type="Proteomes" id="UP000829196"/>
    </source>
</evidence>
<proteinExistence type="predicted"/>
<dbReference type="Proteomes" id="UP000829196">
    <property type="component" value="Unassembled WGS sequence"/>
</dbReference>
<sequence length="140" mass="15748">MAYHITGVLPRDLPKSTSYYLDDDLAILICLSSRLFELLSLILSLHQKLQRPTPYIDLLLPGLLINARTIQSISISVPQCYISDLHILLFMGLYTAHPAILFYSSLICCHLLILATLLAISPINSFQYGYNDFKIVGVHL</sequence>
<keyword evidence="1" id="KW-0472">Membrane</keyword>
<feature type="transmembrane region" description="Helical" evidence="1">
    <location>
        <begin position="100"/>
        <end position="120"/>
    </location>
</feature>
<name>A0A8T3BXN7_DENNO</name>
<protein>
    <submittedName>
        <fullName evidence="2">Uncharacterized protein</fullName>
    </submittedName>
</protein>
<reference evidence="2" key="1">
    <citation type="journal article" date="2022" name="Front. Genet.">
        <title>Chromosome-Scale Assembly of the Dendrobium nobile Genome Provides Insights Into the Molecular Mechanism of the Biosynthesis of the Medicinal Active Ingredient of Dendrobium.</title>
        <authorList>
            <person name="Xu Q."/>
            <person name="Niu S.-C."/>
            <person name="Li K.-L."/>
            <person name="Zheng P.-J."/>
            <person name="Zhang X.-J."/>
            <person name="Jia Y."/>
            <person name="Liu Y."/>
            <person name="Niu Y.-X."/>
            <person name="Yu L.-H."/>
            <person name="Chen D.-F."/>
            <person name="Zhang G.-Q."/>
        </authorList>
    </citation>
    <scope>NUCLEOTIDE SEQUENCE</scope>
    <source>
        <tissue evidence="2">Leaf</tissue>
    </source>
</reference>
<keyword evidence="3" id="KW-1185">Reference proteome</keyword>
<evidence type="ECO:0000313" key="2">
    <source>
        <dbReference type="EMBL" id="KAI0520391.1"/>
    </source>
</evidence>
<evidence type="ECO:0000256" key="1">
    <source>
        <dbReference type="SAM" id="Phobius"/>
    </source>
</evidence>
<comment type="caution">
    <text evidence="2">The sequence shown here is derived from an EMBL/GenBank/DDBJ whole genome shotgun (WGS) entry which is preliminary data.</text>
</comment>
<dbReference type="EMBL" id="JAGYWB010000006">
    <property type="protein sequence ID" value="KAI0520391.1"/>
    <property type="molecule type" value="Genomic_DNA"/>
</dbReference>
<organism evidence="2 3">
    <name type="scientific">Dendrobium nobile</name>
    <name type="common">Orchid</name>
    <dbReference type="NCBI Taxonomy" id="94219"/>
    <lineage>
        <taxon>Eukaryota</taxon>
        <taxon>Viridiplantae</taxon>
        <taxon>Streptophyta</taxon>
        <taxon>Embryophyta</taxon>
        <taxon>Tracheophyta</taxon>
        <taxon>Spermatophyta</taxon>
        <taxon>Magnoliopsida</taxon>
        <taxon>Liliopsida</taxon>
        <taxon>Asparagales</taxon>
        <taxon>Orchidaceae</taxon>
        <taxon>Epidendroideae</taxon>
        <taxon>Malaxideae</taxon>
        <taxon>Dendrobiinae</taxon>
        <taxon>Dendrobium</taxon>
    </lineage>
</organism>